<name>A0ABY6Z3F9_9BACL</name>
<evidence type="ECO:0000256" key="1">
    <source>
        <dbReference type="ARBA" id="ARBA00004141"/>
    </source>
</evidence>
<protein>
    <recommendedName>
        <fullName evidence="9 10">Protein translocase subunit SecY</fullName>
    </recommendedName>
</protein>
<evidence type="ECO:0000256" key="2">
    <source>
        <dbReference type="ARBA" id="ARBA00005751"/>
    </source>
</evidence>
<accession>A0ABY6Z3F9</accession>
<feature type="transmembrane region" description="Helical" evidence="9">
    <location>
        <begin position="209"/>
        <end position="232"/>
    </location>
</feature>
<dbReference type="RefSeq" id="WP_268044901.1">
    <property type="nucleotide sequence ID" value="NZ_CP104064.1"/>
</dbReference>
<dbReference type="PROSITE" id="PS00756">
    <property type="entry name" value="SECY_2"/>
    <property type="match status" value="1"/>
</dbReference>
<dbReference type="InterPro" id="IPR023201">
    <property type="entry name" value="SecY_dom_sf"/>
</dbReference>
<feature type="transmembrane region" description="Helical" evidence="9">
    <location>
        <begin position="144"/>
        <end position="165"/>
    </location>
</feature>
<comment type="subunit">
    <text evidence="9">Component of the Sec protein translocase complex. Heterotrimer consisting of SecY, SecE and SecG subunits. The heterotrimers can form oligomers, although 1 heterotrimer is thought to be able to translocate proteins. Interacts with the ribosome. Interacts with SecDF, and other proteins may be involved. Interacts with SecA.</text>
</comment>
<evidence type="ECO:0000256" key="5">
    <source>
        <dbReference type="ARBA" id="ARBA00022927"/>
    </source>
</evidence>
<evidence type="ECO:0000256" key="3">
    <source>
        <dbReference type="ARBA" id="ARBA00022448"/>
    </source>
</evidence>
<feature type="transmembrane region" description="Helical" evidence="9">
    <location>
        <begin position="365"/>
        <end position="384"/>
    </location>
</feature>
<comment type="similarity">
    <text evidence="2 9 12">Belongs to the SecY/SEC61-alpha family.</text>
</comment>
<proteinExistence type="inferred from homology"/>
<organism evidence="13 14">
    <name type="scientific">Alicyclobacillus dauci</name>
    <dbReference type="NCBI Taxonomy" id="1475485"/>
    <lineage>
        <taxon>Bacteria</taxon>
        <taxon>Bacillati</taxon>
        <taxon>Bacillota</taxon>
        <taxon>Bacilli</taxon>
        <taxon>Bacillales</taxon>
        <taxon>Alicyclobacillaceae</taxon>
        <taxon>Alicyclobacillus</taxon>
    </lineage>
</organism>
<evidence type="ECO:0000256" key="11">
    <source>
        <dbReference type="RuleBase" id="RU003484"/>
    </source>
</evidence>
<dbReference type="Proteomes" id="UP001164803">
    <property type="component" value="Chromosome"/>
</dbReference>
<keyword evidence="4 9" id="KW-0812">Transmembrane</keyword>
<reference evidence="13" key="1">
    <citation type="submission" date="2022-08" db="EMBL/GenBank/DDBJ databases">
        <title>Alicyclobacillus dauci DSM2870, complete genome.</title>
        <authorList>
            <person name="Wang Q."/>
            <person name="Cai R."/>
            <person name="Wang Z."/>
        </authorList>
    </citation>
    <scope>NUCLEOTIDE SEQUENCE</scope>
    <source>
        <strain evidence="13">DSM 28700</strain>
    </source>
</reference>
<evidence type="ECO:0000256" key="12">
    <source>
        <dbReference type="RuleBase" id="RU004349"/>
    </source>
</evidence>
<feature type="transmembrane region" description="Helical" evidence="9">
    <location>
        <begin position="264"/>
        <end position="286"/>
    </location>
</feature>
<dbReference type="NCBIfam" id="TIGR00967">
    <property type="entry name" value="3a0501s007"/>
    <property type="match status" value="1"/>
</dbReference>
<comment type="subcellular location">
    <subcellularLocation>
        <location evidence="9">Cell membrane</location>
        <topology evidence="9">Multi-pass membrane protein</topology>
    </subcellularLocation>
    <subcellularLocation>
        <location evidence="1 11">Membrane</location>
        <topology evidence="1 11">Multi-pass membrane protein</topology>
    </subcellularLocation>
</comment>
<feature type="transmembrane region" description="Helical" evidence="9">
    <location>
        <begin position="306"/>
        <end position="324"/>
    </location>
</feature>
<keyword evidence="6 9" id="KW-1133">Transmembrane helix</keyword>
<dbReference type="EMBL" id="CP104064">
    <property type="protein sequence ID" value="WAH37410.1"/>
    <property type="molecule type" value="Genomic_DNA"/>
</dbReference>
<feature type="transmembrane region" description="Helical" evidence="9">
    <location>
        <begin position="113"/>
        <end position="132"/>
    </location>
</feature>
<feature type="transmembrane region" description="Helical" evidence="9">
    <location>
        <begin position="64"/>
        <end position="92"/>
    </location>
</feature>
<dbReference type="HAMAP" id="MF_01465">
    <property type="entry name" value="SecY"/>
    <property type="match status" value="1"/>
</dbReference>
<dbReference type="Gene3D" id="1.10.3370.10">
    <property type="entry name" value="SecY subunit domain"/>
    <property type="match status" value="1"/>
</dbReference>
<comment type="function">
    <text evidence="9 10">The central subunit of the protein translocation channel SecYEG. Consists of two halves formed by TMs 1-5 and 6-10. These two domains form a lateral gate at the front which open onto the bilayer between TMs 2 and 7, and are clamped together by SecE at the back. The channel is closed by both a pore ring composed of hydrophobic SecY resides and a short helix (helix 2A) on the extracellular side of the membrane which forms a plug. The plug probably moves laterally to allow the channel to open. The ring and the pore may move independently.</text>
</comment>
<gene>
    <name evidence="9 13" type="primary">secY</name>
    <name evidence="13" type="ORF">NZD86_02395</name>
</gene>
<dbReference type="PRINTS" id="PR00303">
    <property type="entry name" value="SECYTRNLCASE"/>
</dbReference>
<evidence type="ECO:0000256" key="9">
    <source>
        <dbReference type="HAMAP-Rule" id="MF_01465"/>
    </source>
</evidence>
<evidence type="ECO:0000256" key="4">
    <source>
        <dbReference type="ARBA" id="ARBA00022692"/>
    </source>
</evidence>
<dbReference type="InterPro" id="IPR026593">
    <property type="entry name" value="SecY"/>
</dbReference>
<sequence>MLQATLNLWRLKHLRNRILFTLMVIAVYRIGTFIPVPGMNVNALNSGQGNNALFSLLNMFSGGAFYRFSIFAMSVTPYITASIIVQLLQSGVIPRFEEWQKEGESGRQRLTQITRYLTVGLGLVQAVGFTYMFHRSNLLLVNDWWSYIVIVLTLTTGDTLLMWFGEMITEKGVGNGISILIFVGILSRFSGLGQDVYTKWFMGQSNHLFLSILKVLLLLAGIVVVFALIVYVQQAERKVPIQYAKRVVGRTVYSGQQSYIPIKVIAAGVIPVIFAVSLLILPYTIASYFQTHSWAAFILRYLSPNTGWYMALEVVLIIAFSFFYTHVQLNPQQMAEQLQKHAGFIPGVRPGYDTELYIVKVINRVTVFGSVFLGVISILPYLLLNGIGLTSFQLGGTSLIILVGVAMQTMQQMEGQLLQRQYRGFIR</sequence>
<keyword evidence="7 9" id="KW-0811">Translocation</keyword>
<keyword evidence="5 9" id="KW-0653">Protein transport</keyword>
<feature type="transmembrane region" description="Helical" evidence="9">
    <location>
        <begin position="390"/>
        <end position="410"/>
    </location>
</feature>
<dbReference type="SUPFAM" id="SSF103491">
    <property type="entry name" value="Preprotein translocase SecY subunit"/>
    <property type="match status" value="1"/>
</dbReference>
<evidence type="ECO:0000256" key="10">
    <source>
        <dbReference type="RuleBase" id="RU000537"/>
    </source>
</evidence>
<dbReference type="Pfam" id="PF00344">
    <property type="entry name" value="SecY"/>
    <property type="match status" value="1"/>
</dbReference>
<keyword evidence="3 9" id="KW-0813">Transport</keyword>
<dbReference type="InterPro" id="IPR030659">
    <property type="entry name" value="SecY_CS"/>
</dbReference>
<evidence type="ECO:0000256" key="6">
    <source>
        <dbReference type="ARBA" id="ARBA00022989"/>
    </source>
</evidence>
<feature type="transmembrane region" description="Helical" evidence="9">
    <location>
        <begin position="172"/>
        <end position="189"/>
    </location>
</feature>
<evidence type="ECO:0000313" key="14">
    <source>
        <dbReference type="Proteomes" id="UP001164803"/>
    </source>
</evidence>
<dbReference type="InterPro" id="IPR002208">
    <property type="entry name" value="SecY/SEC61-alpha"/>
</dbReference>
<dbReference type="PIRSF" id="PIRSF004557">
    <property type="entry name" value="SecY"/>
    <property type="match status" value="1"/>
</dbReference>
<dbReference type="PANTHER" id="PTHR10906">
    <property type="entry name" value="SECY/SEC61-ALPHA FAMILY MEMBER"/>
    <property type="match status" value="1"/>
</dbReference>
<keyword evidence="8 9" id="KW-0472">Membrane</keyword>
<keyword evidence="14" id="KW-1185">Reference proteome</keyword>
<evidence type="ECO:0000313" key="13">
    <source>
        <dbReference type="EMBL" id="WAH37410.1"/>
    </source>
</evidence>
<evidence type="ECO:0000256" key="8">
    <source>
        <dbReference type="ARBA" id="ARBA00023136"/>
    </source>
</evidence>
<evidence type="ECO:0000256" key="7">
    <source>
        <dbReference type="ARBA" id="ARBA00023010"/>
    </source>
</evidence>
<feature type="transmembrane region" description="Helical" evidence="9">
    <location>
        <begin position="18"/>
        <end position="36"/>
    </location>
</feature>
<keyword evidence="9" id="KW-1003">Cell membrane</keyword>
<dbReference type="PROSITE" id="PS00755">
    <property type="entry name" value="SECY_1"/>
    <property type="match status" value="1"/>
</dbReference>